<keyword evidence="3" id="KW-1185">Reference proteome</keyword>
<dbReference type="SUPFAM" id="SSF48452">
    <property type="entry name" value="TPR-like"/>
    <property type="match status" value="1"/>
</dbReference>
<organism evidence="2 3">
    <name type="scientific">Lapidilactobacillus concavus DSM 17758</name>
    <dbReference type="NCBI Taxonomy" id="1423735"/>
    <lineage>
        <taxon>Bacteria</taxon>
        <taxon>Bacillati</taxon>
        <taxon>Bacillota</taxon>
        <taxon>Bacilli</taxon>
        <taxon>Lactobacillales</taxon>
        <taxon>Lactobacillaceae</taxon>
        <taxon>Lapidilactobacillus</taxon>
    </lineage>
</organism>
<feature type="domain" description="HTH cro/C1-type" evidence="1">
    <location>
        <begin position="3"/>
        <end position="47"/>
    </location>
</feature>
<dbReference type="EMBL" id="AZFX01000095">
    <property type="protein sequence ID" value="KRM07866.1"/>
    <property type="molecule type" value="Genomic_DNA"/>
</dbReference>
<accession>A0A0R1VQ17</accession>
<dbReference type="SUPFAM" id="SSF47413">
    <property type="entry name" value="lambda repressor-like DNA-binding domains"/>
    <property type="match status" value="1"/>
</dbReference>
<comment type="caution">
    <text evidence="2">The sequence shown here is derived from an EMBL/GenBank/DDBJ whole genome shotgun (WGS) entry which is preliminary data.</text>
</comment>
<evidence type="ECO:0000259" key="1">
    <source>
        <dbReference type="PROSITE" id="PS50943"/>
    </source>
</evidence>
<dbReference type="PROSITE" id="PS50943">
    <property type="entry name" value="HTH_CROC1"/>
    <property type="match status" value="1"/>
</dbReference>
<dbReference type="PATRIC" id="fig|1423735.3.peg.837"/>
<dbReference type="Proteomes" id="UP000051315">
    <property type="component" value="Unassembled WGS sequence"/>
</dbReference>
<dbReference type="AlphaFoldDB" id="A0A0R1VQ17"/>
<evidence type="ECO:0000313" key="3">
    <source>
        <dbReference type="Proteomes" id="UP000051315"/>
    </source>
</evidence>
<protein>
    <recommendedName>
        <fullName evidence="1">HTH cro/C1-type domain-containing protein</fullName>
    </recommendedName>
</protein>
<proteinExistence type="predicted"/>
<dbReference type="GO" id="GO:0003677">
    <property type="term" value="F:DNA binding"/>
    <property type="evidence" value="ECO:0007669"/>
    <property type="project" value="InterPro"/>
</dbReference>
<dbReference type="CDD" id="cd00093">
    <property type="entry name" value="HTH_XRE"/>
    <property type="match status" value="1"/>
</dbReference>
<dbReference type="Pfam" id="PF13424">
    <property type="entry name" value="TPR_12"/>
    <property type="match status" value="1"/>
</dbReference>
<dbReference type="InterPro" id="IPR010982">
    <property type="entry name" value="Lambda_DNA-bd_dom_sf"/>
</dbReference>
<dbReference type="InterPro" id="IPR001387">
    <property type="entry name" value="Cro/C1-type_HTH"/>
</dbReference>
<sequence length="290" mass="33222">MQLTQKELADGICSQATISKLESSNEPPDVLVLAQLCLRVNLTVNDVLSEFDQQNTMPQKVKKLSQQLSKVEHLFFVNEPLKTIDILSTLNESDLQIDQDLLAEFNFDWGNYYLLGKNQFDDALFYFNKVLTITSMATDSLFTILAYNSLGVCYAMQEDTQKAEYYFNLSLDHVRSFRREHSDLSSESIGKIVRIFNNISIFYSRQREFTRSNELINEAIGIVTQYHSFPPLEDFYYNIAFNSYDSGSNQHELMISNLNTAEVLAANNQNKVVLDHITKLRKDIADGKTS</sequence>
<name>A0A0R1VQ17_9LACO</name>
<dbReference type="STRING" id="1423735.FC15_GL000804"/>
<evidence type="ECO:0000313" key="2">
    <source>
        <dbReference type="EMBL" id="KRM07866.1"/>
    </source>
</evidence>
<gene>
    <name evidence="2" type="ORF">FC15_GL000804</name>
</gene>
<dbReference type="InterPro" id="IPR011990">
    <property type="entry name" value="TPR-like_helical_dom_sf"/>
</dbReference>
<dbReference type="Gene3D" id="1.25.40.10">
    <property type="entry name" value="Tetratricopeptide repeat domain"/>
    <property type="match status" value="1"/>
</dbReference>
<reference evidence="2 3" key="1">
    <citation type="journal article" date="2015" name="Genome Announc.">
        <title>Expanding the biotechnology potential of lactobacilli through comparative genomics of 213 strains and associated genera.</title>
        <authorList>
            <person name="Sun Z."/>
            <person name="Harris H.M."/>
            <person name="McCann A."/>
            <person name="Guo C."/>
            <person name="Argimon S."/>
            <person name="Zhang W."/>
            <person name="Yang X."/>
            <person name="Jeffery I.B."/>
            <person name="Cooney J.C."/>
            <person name="Kagawa T.F."/>
            <person name="Liu W."/>
            <person name="Song Y."/>
            <person name="Salvetti E."/>
            <person name="Wrobel A."/>
            <person name="Rasinkangas P."/>
            <person name="Parkhill J."/>
            <person name="Rea M.C."/>
            <person name="O'Sullivan O."/>
            <person name="Ritari J."/>
            <person name="Douillard F.P."/>
            <person name="Paul Ross R."/>
            <person name="Yang R."/>
            <person name="Briner A.E."/>
            <person name="Felis G.E."/>
            <person name="de Vos W.M."/>
            <person name="Barrangou R."/>
            <person name="Klaenhammer T.R."/>
            <person name="Caufield P.W."/>
            <person name="Cui Y."/>
            <person name="Zhang H."/>
            <person name="O'Toole P.W."/>
        </authorList>
    </citation>
    <scope>NUCLEOTIDE SEQUENCE [LARGE SCALE GENOMIC DNA]</scope>
    <source>
        <strain evidence="2 3">DSM 17758</strain>
    </source>
</reference>